<dbReference type="FunCoup" id="G0QQG6">
    <property type="interactions" value="333"/>
</dbReference>
<evidence type="ECO:0000313" key="9">
    <source>
        <dbReference type="Proteomes" id="UP000008983"/>
    </source>
</evidence>
<dbReference type="Gene3D" id="1.10.3380.30">
    <property type="match status" value="1"/>
</dbReference>
<proteinExistence type="predicted"/>
<feature type="domain" description="Helicase C-terminal" evidence="7">
    <location>
        <begin position="573"/>
        <end position="777"/>
    </location>
</feature>
<dbReference type="Gene3D" id="3.40.50.300">
    <property type="entry name" value="P-loop containing nucleotide triphosphate hydrolases"/>
    <property type="match status" value="2"/>
</dbReference>
<dbReference type="OrthoDB" id="64767at2759"/>
<dbReference type="PANTHER" id="PTHR12131">
    <property type="entry name" value="ATP-DEPENDENT RNA AND DNA HELICASE"/>
    <property type="match status" value="1"/>
</dbReference>
<name>G0QQG6_ICHMU</name>
<dbReference type="GeneID" id="14908702"/>
<dbReference type="InterPro" id="IPR014001">
    <property type="entry name" value="Helicase_ATP-bd"/>
</dbReference>
<dbReference type="RefSeq" id="XP_004036527.1">
    <property type="nucleotide sequence ID" value="XM_004036479.1"/>
</dbReference>
<dbReference type="EMBL" id="GL983633">
    <property type="protein sequence ID" value="EGR32541.1"/>
    <property type="molecule type" value="Genomic_DNA"/>
</dbReference>
<dbReference type="GO" id="GO:0055087">
    <property type="term" value="C:Ski complex"/>
    <property type="evidence" value="ECO:0007669"/>
    <property type="project" value="TreeGrafter"/>
</dbReference>
<dbReference type="InterPro" id="IPR027417">
    <property type="entry name" value="P-loop_NTPase"/>
</dbReference>
<dbReference type="Pfam" id="PF00270">
    <property type="entry name" value="DEAD"/>
    <property type="match status" value="1"/>
</dbReference>
<keyword evidence="4" id="KW-0067">ATP-binding</keyword>
<dbReference type="GO" id="GO:0003723">
    <property type="term" value="F:RNA binding"/>
    <property type="evidence" value="ECO:0007669"/>
    <property type="project" value="InterPro"/>
</dbReference>
<dbReference type="InterPro" id="IPR016438">
    <property type="entry name" value="SKI2-like"/>
</dbReference>
<evidence type="ECO:0000256" key="2">
    <source>
        <dbReference type="ARBA" id="ARBA00022801"/>
    </source>
</evidence>
<dbReference type="Pfam" id="PF08148">
    <property type="entry name" value="DSHCT"/>
    <property type="match status" value="1"/>
</dbReference>
<dbReference type="PIRSF" id="PIRSF005198">
    <property type="entry name" value="Antiviral_helicase_SKI2"/>
    <property type="match status" value="1"/>
</dbReference>
<reference evidence="8 9" key="1">
    <citation type="submission" date="2011-07" db="EMBL/GenBank/DDBJ databases">
        <authorList>
            <person name="Coyne R."/>
            <person name="Brami D."/>
            <person name="Johnson J."/>
            <person name="Hostetler J."/>
            <person name="Hannick L."/>
            <person name="Clark T."/>
            <person name="Cassidy-Hanley D."/>
            <person name="Inman J."/>
        </authorList>
    </citation>
    <scope>NUCLEOTIDE SEQUENCE [LARGE SCALE GENOMIC DNA]</scope>
    <source>
        <strain evidence="8 9">G5</strain>
    </source>
</reference>
<dbReference type="InParanoid" id="G0QQG6"/>
<sequence length="1298" mass="152302">MHNEYFFKDFNKKDSDELKKEIENIIIEHDYQKACENLNEQQIQKEVQNSAKNNYLNEFVIFLKNQLVCTFNFDILTNEFQYSNQQLINENFKKFSSEGISGQIHKIDEKNQQEDENTSQTIFQKYENEKNIEEDFLHLESQVSHFEENKEPIQPDLVEKINNQLNLTQQNQIINPEVIFKTIQSNFESNIQKKQRINLVYKGKDFDSILMDADKRINQQKAILNLQEQQQNQLDDEYEDDEEEEEPLKKFELIKLQDTTQRTTSKNYQFAIEDVQDIILFYDRLPKQRMAIKFDFELDNFQKRAILRLEENESVFVCAHTSAGKTVVAEYAIALAKKNKRKAIYTSPIKALSNQKYRDFKLKFGQDVGIVTGDVSLNPTASCLIVTTEVLRNMLYKGHDIIRDISWVIFDEVHYVNNQDRGVVWEETIIMLPESIGLVMLSATAPNYMDFADWVGRTKKKNIFVQKTTFRPVPLEHSIYVNEKFHLVKSRNEALDEKSYYNIKKELEQIDNQRKNVKFNKGQMLAQKKEKDIYKNTNLSQKSKAMSKKYTEMYIKKTSKVNVGGGQKTEAQQMKKLLKYCEKTKLLPCVVFVFSKNKIKELSESLKNISFCSLEERRKIEEFFNKFSRNIKSQDLKVQQIQTIKTLMMCGIGVHHGDVIPFVKEIVEILFSEGLIKVLFATETFAMGINMPTKTAIFHSISKHDGQGRRILNSSEYTQMSGRAGRRGLDEQGNCIIFIAEGRQLPSKLDLKLMMDSKGEVLQSKFKISYEIILKLLTSQEINVTDMMKKSYLENSKHANLSQNVNKIKDLKQDLIQLDKITCEFKLPTEKEIPLFEFVRSGQDLLKNAPLFWQKDVQYFQKNILIPSFCLLLDNKLNKYLSLIVDIDNNRNNKKFLKCLINRHINEKNVPSFDSEEDKNKGYREFPTYIVNFDRQDYTCEIFSVSIDFALKIYFDNPNIKEGDPRNRIYIEKCAYILYKKEQEQQALVHIQDMKNKNNQQFNKQLQQQFKKPQQSNNKNQFQEMQFQGVNQEYLLLRNQNLEIYENSTCSQCFLKEKHVQQYLNKNKINSQLEELFKNIDDEEITQLQSFRGKLKVLQKLNYTDNENLPLLKARVAKEIELIYVCELLVQGIFDQLTEPELASLLSCFICQSKPKMGAERYDLLTDYDNGFGYDEFFIEKYEQSITILKDIINTEIENGVVIAASEDDYLQEVFNPELSKVVYEWMKGKDFFTICQLTEVQEGSIIRCLVRLENLMKNLKNAAILLGNNQLCMKIEQAQDIMKRDIVFSQSLYLIEN</sequence>
<dbReference type="Pfam" id="PF00271">
    <property type="entry name" value="Helicase_C"/>
    <property type="match status" value="1"/>
</dbReference>
<keyword evidence="5" id="KW-0175">Coiled coil</keyword>
<dbReference type="FunFam" id="3.40.50.300:FF:000354">
    <property type="entry name" value="ATP-dependent RNA helicase SKI2"/>
    <property type="match status" value="1"/>
</dbReference>
<evidence type="ECO:0000256" key="1">
    <source>
        <dbReference type="ARBA" id="ARBA00022741"/>
    </source>
</evidence>
<evidence type="ECO:0000259" key="6">
    <source>
        <dbReference type="PROSITE" id="PS51192"/>
    </source>
</evidence>
<dbReference type="GO" id="GO:0016787">
    <property type="term" value="F:hydrolase activity"/>
    <property type="evidence" value="ECO:0007669"/>
    <property type="project" value="UniProtKB-KW"/>
</dbReference>
<dbReference type="STRING" id="857967.G0QQG6"/>
<evidence type="ECO:0000256" key="5">
    <source>
        <dbReference type="SAM" id="Coils"/>
    </source>
</evidence>
<evidence type="ECO:0000256" key="3">
    <source>
        <dbReference type="ARBA" id="ARBA00022806"/>
    </source>
</evidence>
<dbReference type="InterPro" id="IPR012961">
    <property type="entry name" value="Ski2/MTR4_C"/>
</dbReference>
<dbReference type="InterPro" id="IPR001650">
    <property type="entry name" value="Helicase_C-like"/>
</dbReference>
<dbReference type="SMART" id="SM00487">
    <property type="entry name" value="DEXDc"/>
    <property type="match status" value="1"/>
</dbReference>
<dbReference type="Proteomes" id="UP000008983">
    <property type="component" value="Unassembled WGS sequence"/>
</dbReference>
<feature type="domain" description="Helicase ATP-binding" evidence="6">
    <location>
        <begin position="306"/>
        <end position="463"/>
    </location>
</feature>
<dbReference type="SMART" id="SM00490">
    <property type="entry name" value="HELICc"/>
    <property type="match status" value="1"/>
</dbReference>
<evidence type="ECO:0000259" key="7">
    <source>
        <dbReference type="PROSITE" id="PS51194"/>
    </source>
</evidence>
<gene>
    <name evidence="8" type="ORF">IMG5_078670</name>
</gene>
<dbReference type="InterPro" id="IPR011545">
    <property type="entry name" value="DEAD/DEAH_box_helicase_dom"/>
</dbReference>
<keyword evidence="9" id="KW-1185">Reference proteome</keyword>
<dbReference type="CDD" id="cd18795">
    <property type="entry name" value="SF2_C_Ski2"/>
    <property type="match status" value="1"/>
</dbReference>
<dbReference type="InterPro" id="IPR050699">
    <property type="entry name" value="RNA-DNA_Helicase"/>
</dbReference>
<dbReference type="PROSITE" id="PS51194">
    <property type="entry name" value="HELICASE_CTER"/>
    <property type="match status" value="1"/>
</dbReference>
<feature type="coiled-coil region" evidence="5">
    <location>
        <begin position="210"/>
        <end position="244"/>
    </location>
</feature>
<dbReference type="SUPFAM" id="SSF52540">
    <property type="entry name" value="P-loop containing nucleoside triphosphate hydrolases"/>
    <property type="match status" value="1"/>
</dbReference>
<dbReference type="SMART" id="SM01142">
    <property type="entry name" value="DSHCT"/>
    <property type="match status" value="1"/>
</dbReference>
<keyword evidence="2" id="KW-0378">Hydrolase</keyword>
<dbReference type="OMA" id="DHVNIIM"/>
<keyword evidence="3" id="KW-0347">Helicase</keyword>
<keyword evidence="1" id="KW-0547">Nucleotide-binding</keyword>
<dbReference type="GO" id="GO:0070478">
    <property type="term" value="P:nuclear-transcribed mRNA catabolic process, 3'-5' exonucleolytic nonsense-mediated decay"/>
    <property type="evidence" value="ECO:0007669"/>
    <property type="project" value="TreeGrafter"/>
</dbReference>
<evidence type="ECO:0000313" key="8">
    <source>
        <dbReference type="EMBL" id="EGR32541.1"/>
    </source>
</evidence>
<dbReference type="eggNOG" id="KOG0947">
    <property type="taxonomic scope" value="Eukaryota"/>
</dbReference>
<evidence type="ECO:0000256" key="4">
    <source>
        <dbReference type="ARBA" id="ARBA00022840"/>
    </source>
</evidence>
<dbReference type="PROSITE" id="PS51192">
    <property type="entry name" value="HELICASE_ATP_BIND_1"/>
    <property type="match status" value="1"/>
</dbReference>
<organism evidence="8 9">
    <name type="scientific">Ichthyophthirius multifiliis</name>
    <name type="common">White spot disease agent</name>
    <name type="synonym">Ich</name>
    <dbReference type="NCBI Taxonomy" id="5932"/>
    <lineage>
        <taxon>Eukaryota</taxon>
        <taxon>Sar</taxon>
        <taxon>Alveolata</taxon>
        <taxon>Ciliophora</taxon>
        <taxon>Intramacronucleata</taxon>
        <taxon>Oligohymenophorea</taxon>
        <taxon>Hymenostomatida</taxon>
        <taxon>Ophryoglenina</taxon>
        <taxon>Ichthyophthirius</taxon>
    </lineage>
</organism>
<dbReference type="GO" id="GO:0003724">
    <property type="term" value="F:RNA helicase activity"/>
    <property type="evidence" value="ECO:0007669"/>
    <property type="project" value="InterPro"/>
</dbReference>
<dbReference type="GO" id="GO:0005524">
    <property type="term" value="F:ATP binding"/>
    <property type="evidence" value="ECO:0007669"/>
    <property type="project" value="UniProtKB-KW"/>
</dbReference>
<dbReference type="PANTHER" id="PTHR12131:SF1">
    <property type="entry name" value="ATP-DEPENDENT RNA HELICASE SUPV3L1, MITOCHONDRIAL-RELATED"/>
    <property type="match status" value="1"/>
</dbReference>
<protein>
    <submittedName>
        <fullName evidence="8">Uncharacterized protein</fullName>
    </submittedName>
</protein>
<accession>G0QQG6</accession>